<reference evidence="2 3" key="1">
    <citation type="submission" date="2017-11" db="EMBL/GenBank/DDBJ databases">
        <authorList>
            <person name="Han C.G."/>
        </authorList>
    </citation>
    <scope>NUCLEOTIDE SEQUENCE [LARGE SCALE GENOMIC DNA]</scope>
    <source>
        <strain evidence="2 3">A2</strain>
    </source>
</reference>
<dbReference type="AlphaFoldDB" id="A0A2J4ZJK2"/>
<protein>
    <submittedName>
        <fullName evidence="2">Uncharacterized protein</fullName>
    </submittedName>
</protein>
<evidence type="ECO:0000313" key="3">
    <source>
        <dbReference type="Proteomes" id="UP000234661"/>
    </source>
</evidence>
<reference evidence="2 3" key="2">
    <citation type="submission" date="2018-01" db="EMBL/GenBank/DDBJ databases">
        <title>Genomic study of Klebsiella pneumoniae.</title>
        <authorList>
            <person name="Yang Y."/>
            <person name="Bicalho R."/>
        </authorList>
    </citation>
    <scope>NUCLEOTIDE SEQUENCE [LARGE SCALE GENOMIC DNA]</scope>
    <source>
        <strain evidence="2 3">A2</strain>
    </source>
</reference>
<proteinExistence type="predicted"/>
<dbReference type="Proteomes" id="UP000234661">
    <property type="component" value="Unassembled WGS sequence"/>
</dbReference>
<evidence type="ECO:0000256" key="1">
    <source>
        <dbReference type="SAM" id="Coils"/>
    </source>
</evidence>
<gene>
    <name evidence="2" type="ORF">CWM85_13570</name>
</gene>
<feature type="coiled-coil region" evidence="1">
    <location>
        <begin position="38"/>
        <end position="72"/>
    </location>
</feature>
<comment type="caution">
    <text evidence="2">The sequence shown here is derived from an EMBL/GenBank/DDBJ whole genome shotgun (WGS) entry which is preliminary data.</text>
</comment>
<evidence type="ECO:0000313" key="2">
    <source>
        <dbReference type="EMBL" id="PLM63111.1"/>
    </source>
</evidence>
<organism evidence="2 3">
    <name type="scientific">Klebsiella michiganensis</name>
    <dbReference type="NCBI Taxonomy" id="1134687"/>
    <lineage>
        <taxon>Bacteria</taxon>
        <taxon>Pseudomonadati</taxon>
        <taxon>Pseudomonadota</taxon>
        <taxon>Gammaproteobacteria</taxon>
        <taxon>Enterobacterales</taxon>
        <taxon>Enterobacteriaceae</taxon>
        <taxon>Klebsiella/Raoultella group</taxon>
        <taxon>Klebsiella</taxon>
    </lineage>
</organism>
<keyword evidence="1" id="KW-0175">Coiled coil</keyword>
<sequence>MPENPASYRVVRKKSYLFNKALLVSRMNHRYALEREAIAAKERQLHEFSIANDKKEEELRFLASELVFILEEFADKCALVAADNGELDQEGITVATEYPPDLVLTQVTGDWRVLPETLMYRIRELPVLKNEAVRYVSSAYENDWPPDYSRTFWERQYQYSRLGLKAVFAAIRLRKIATFPPTRLDSTEWSALPVLWRLWKQERQRRTQLYILHQQNQAMRIAFQQRTRDGKNCGECQ</sequence>
<dbReference type="EMBL" id="PIET01000353">
    <property type="protein sequence ID" value="PLM63111.1"/>
    <property type="molecule type" value="Genomic_DNA"/>
</dbReference>
<accession>A0A2J4ZJK2</accession>
<name>A0A2J4ZJK2_9ENTR</name>